<evidence type="ECO:0000313" key="3">
    <source>
        <dbReference type="EMBL" id="APG46093.1"/>
    </source>
</evidence>
<feature type="region of interest" description="Disordered" evidence="1">
    <location>
        <begin position="105"/>
        <end position="157"/>
    </location>
</feature>
<dbReference type="KEGG" id="php:PhaeoP97_00655"/>
<dbReference type="EMBL" id="CP016364">
    <property type="protein sequence ID" value="APG46093.1"/>
    <property type="molecule type" value="Genomic_DNA"/>
</dbReference>
<dbReference type="RefSeq" id="WP_072503855.1">
    <property type="nucleotide sequence ID" value="NZ_CP016364.1"/>
</dbReference>
<organism evidence="3 4">
    <name type="scientific">Phaeobacter porticola</name>
    <dbReference type="NCBI Taxonomy" id="1844006"/>
    <lineage>
        <taxon>Bacteria</taxon>
        <taxon>Pseudomonadati</taxon>
        <taxon>Pseudomonadota</taxon>
        <taxon>Alphaproteobacteria</taxon>
        <taxon>Rhodobacterales</taxon>
        <taxon>Roseobacteraceae</taxon>
        <taxon>Phaeobacter</taxon>
    </lineage>
</organism>
<evidence type="ECO:0000256" key="2">
    <source>
        <dbReference type="SAM" id="SignalP"/>
    </source>
</evidence>
<gene>
    <name evidence="3" type="ORF">PhaeoP97_00655</name>
</gene>
<evidence type="ECO:0000256" key="1">
    <source>
        <dbReference type="SAM" id="MobiDB-lite"/>
    </source>
</evidence>
<dbReference type="Proteomes" id="UP000183859">
    <property type="component" value="Chromosome"/>
</dbReference>
<keyword evidence="2" id="KW-0732">Signal</keyword>
<protein>
    <submittedName>
        <fullName evidence="3">ABC-type Zn2+ transport system, periplasmic component/surface adhesin</fullName>
    </submittedName>
</protein>
<dbReference type="InterPro" id="IPR021253">
    <property type="entry name" value="ZrgA-like"/>
</dbReference>
<dbReference type="STRING" id="1844006.PhaeoP97_00655"/>
<dbReference type="Pfam" id="PF10986">
    <property type="entry name" value="ZrgA"/>
    <property type="match status" value="2"/>
</dbReference>
<dbReference type="OrthoDB" id="7346546at2"/>
<proteinExistence type="predicted"/>
<keyword evidence="4" id="KW-1185">Reference proteome</keyword>
<sequence length="216" mass="23328" precursor="true">MKQALTLLALIAAAPALAENTRQLEAHEHGVGALNIAIEETTVTMGFHAPGADIVGFEYAAESEADHAAIDAALATLSAPLELFILPDAASCTVADAHAALENEDHHGDHDKDHHDEHSDENHDDHTDGKHTEEDHAEHDNHAQEEHAEHDEASGHTEFHAEYTLTCETPAALSEINFAYFEIFPNAQEVEVQIVTSSGAKVYEVKRGAPVLNMGQ</sequence>
<accession>A0A1L3I1U1</accession>
<feature type="chain" id="PRO_5012227914" evidence="2">
    <location>
        <begin position="19"/>
        <end position="216"/>
    </location>
</feature>
<feature type="signal peptide" evidence="2">
    <location>
        <begin position="1"/>
        <end position="18"/>
    </location>
</feature>
<dbReference type="AlphaFoldDB" id="A0A1L3I1U1"/>
<reference evidence="4" key="1">
    <citation type="submission" date="2016-07" db="EMBL/GenBank/DDBJ databases">
        <title>Phaeobacter portensis sp. nov., a tropodithietic acid producing bacterium isolated from a German harbor.</title>
        <authorList>
            <person name="Freese H.M."/>
            <person name="Bunk B."/>
            <person name="Breider S."/>
            <person name="Brinkhoff T."/>
        </authorList>
    </citation>
    <scope>NUCLEOTIDE SEQUENCE [LARGE SCALE GENOMIC DNA]</scope>
    <source>
        <strain evidence="4">P97</strain>
    </source>
</reference>
<evidence type="ECO:0000313" key="4">
    <source>
        <dbReference type="Proteomes" id="UP000183859"/>
    </source>
</evidence>
<name>A0A1L3I1U1_9RHOB</name>